<dbReference type="EMBL" id="CAJVQC010077638">
    <property type="protein sequence ID" value="CAG8815728.1"/>
    <property type="molecule type" value="Genomic_DNA"/>
</dbReference>
<organism evidence="1 2">
    <name type="scientific">Racocetra persica</name>
    <dbReference type="NCBI Taxonomy" id="160502"/>
    <lineage>
        <taxon>Eukaryota</taxon>
        <taxon>Fungi</taxon>
        <taxon>Fungi incertae sedis</taxon>
        <taxon>Mucoromycota</taxon>
        <taxon>Glomeromycotina</taxon>
        <taxon>Glomeromycetes</taxon>
        <taxon>Diversisporales</taxon>
        <taxon>Gigasporaceae</taxon>
        <taxon>Racocetra</taxon>
    </lineage>
</organism>
<comment type="caution">
    <text evidence="1">The sequence shown here is derived from an EMBL/GenBank/DDBJ whole genome shotgun (WGS) entry which is preliminary data.</text>
</comment>
<reference evidence="1" key="1">
    <citation type="submission" date="2021-06" db="EMBL/GenBank/DDBJ databases">
        <authorList>
            <person name="Kallberg Y."/>
            <person name="Tangrot J."/>
            <person name="Rosling A."/>
        </authorList>
    </citation>
    <scope>NUCLEOTIDE SEQUENCE</scope>
    <source>
        <strain evidence="1">MA461A</strain>
    </source>
</reference>
<gene>
    <name evidence="1" type="ORF">RPERSI_LOCUS24291</name>
</gene>
<name>A0ACA9RXP7_9GLOM</name>
<feature type="non-terminal residue" evidence="1">
    <location>
        <position position="1"/>
    </location>
</feature>
<sequence length="53" mass="6174">LYNTYLSNLLYKTNSCDLSRSCQILKMEEIQAVLFSIQDNLLARHFGIEATYQ</sequence>
<evidence type="ECO:0000313" key="1">
    <source>
        <dbReference type="EMBL" id="CAG8815728.1"/>
    </source>
</evidence>
<evidence type="ECO:0000313" key="2">
    <source>
        <dbReference type="Proteomes" id="UP000789920"/>
    </source>
</evidence>
<dbReference type="Proteomes" id="UP000789920">
    <property type="component" value="Unassembled WGS sequence"/>
</dbReference>
<accession>A0ACA9RXP7</accession>
<proteinExistence type="predicted"/>
<protein>
    <submittedName>
        <fullName evidence="1">28488_t:CDS:1</fullName>
    </submittedName>
</protein>
<keyword evidence="2" id="KW-1185">Reference proteome</keyword>